<keyword evidence="1" id="KW-0001">2Fe-2S</keyword>
<dbReference type="SUPFAM" id="SSF54292">
    <property type="entry name" value="2Fe-2S ferredoxin-like"/>
    <property type="match status" value="1"/>
</dbReference>
<dbReference type="Pfam" id="PF00111">
    <property type="entry name" value="Fer2"/>
    <property type="match status" value="1"/>
</dbReference>
<protein>
    <submittedName>
        <fullName evidence="7">2Fe-2S iron-sulfur cluster-binding domain protein</fullName>
    </submittedName>
</protein>
<gene>
    <name evidence="7" type="ORF">BN631_00758</name>
</gene>
<dbReference type="CDD" id="cd00207">
    <property type="entry name" value="fer2"/>
    <property type="match status" value="1"/>
</dbReference>
<sequence length="164" mass="18358">MQTSVRAIGGKGMQVSIHVNGTLIKDDIQPDMVLLDFLRAHGYFSVKRGCETTNCGLCTVWVDEKPILSCSMLAVRVDGKKVTTLEGLEKEAHEFAQFMAKEGAEQCGYCSPGFIMNVLAMERELKNPTREEINHYLAGNLCRCTGYMGQMRALEKYFARHKEA</sequence>
<organism evidence="7 8">
    <name type="scientific">Amedibacillus dolichus CAG:375</name>
    <dbReference type="NCBI Taxonomy" id="1263076"/>
    <lineage>
        <taxon>Bacteria</taxon>
        <taxon>Bacillati</taxon>
        <taxon>Bacillota</taxon>
        <taxon>Erysipelotrichia</taxon>
        <taxon>Erysipelotrichales</taxon>
        <taxon>Erysipelotrichaceae</taxon>
        <taxon>Amedibacillus</taxon>
    </lineage>
</organism>
<keyword evidence="4" id="KW-0408">Iron</keyword>
<evidence type="ECO:0000256" key="1">
    <source>
        <dbReference type="ARBA" id="ARBA00022714"/>
    </source>
</evidence>
<accession>R7G438</accession>
<dbReference type="Gene3D" id="3.10.20.30">
    <property type="match status" value="1"/>
</dbReference>
<dbReference type="Pfam" id="PF01799">
    <property type="entry name" value="Fer2_2"/>
    <property type="match status" value="1"/>
</dbReference>
<dbReference type="InterPro" id="IPR001041">
    <property type="entry name" value="2Fe-2S_ferredoxin-type"/>
</dbReference>
<dbReference type="InterPro" id="IPR036884">
    <property type="entry name" value="2Fe-2S-bd_dom_sf"/>
</dbReference>
<evidence type="ECO:0000313" key="7">
    <source>
        <dbReference type="EMBL" id="CDE21925.1"/>
    </source>
</evidence>
<keyword evidence="3" id="KW-0560">Oxidoreductase</keyword>
<dbReference type="GO" id="GO:0016491">
    <property type="term" value="F:oxidoreductase activity"/>
    <property type="evidence" value="ECO:0007669"/>
    <property type="project" value="UniProtKB-KW"/>
</dbReference>
<dbReference type="GO" id="GO:0046872">
    <property type="term" value="F:metal ion binding"/>
    <property type="evidence" value="ECO:0007669"/>
    <property type="project" value="UniProtKB-KW"/>
</dbReference>
<proteinExistence type="predicted"/>
<keyword evidence="5" id="KW-0411">Iron-sulfur</keyword>
<reference evidence="7" key="1">
    <citation type="submission" date="2012-11" db="EMBL/GenBank/DDBJ databases">
        <title>Dependencies among metagenomic species, viruses, plasmids and units of genetic variation.</title>
        <authorList>
            <person name="Nielsen H.B."/>
            <person name="Almeida M."/>
            <person name="Juncker A.S."/>
            <person name="Rasmussen S."/>
            <person name="Li J."/>
            <person name="Sunagawa S."/>
            <person name="Plichta D."/>
            <person name="Gautier L."/>
            <person name="Le Chatelier E."/>
            <person name="Peletier E."/>
            <person name="Bonde I."/>
            <person name="Nielsen T."/>
            <person name="Manichanh C."/>
            <person name="Arumugam M."/>
            <person name="Batto J."/>
            <person name="Santos M.B.Q.D."/>
            <person name="Blom N."/>
            <person name="Borruel N."/>
            <person name="Burgdorf K.S."/>
            <person name="Boumezbeur F."/>
            <person name="Casellas F."/>
            <person name="Dore J."/>
            <person name="Guarner F."/>
            <person name="Hansen T."/>
            <person name="Hildebrand F."/>
            <person name="Kaas R.S."/>
            <person name="Kennedy S."/>
            <person name="Kristiansen K."/>
            <person name="Kultima J.R."/>
            <person name="Leonard P."/>
            <person name="Levenez F."/>
            <person name="Lund O."/>
            <person name="Moumen B."/>
            <person name="Le Paslier D."/>
            <person name="Pons N."/>
            <person name="Pedersen O."/>
            <person name="Prifti E."/>
            <person name="Qin J."/>
            <person name="Raes J."/>
            <person name="Tap J."/>
            <person name="Tims S."/>
            <person name="Ussery D.W."/>
            <person name="Yamada T."/>
            <person name="MetaHit consortium"/>
            <person name="Renault P."/>
            <person name="Sicheritz-Ponten T."/>
            <person name="Bork P."/>
            <person name="Wang J."/>
            <person name="Brunak S."/>
            <person name="Ehrlich S.D."/>
        </authorList>
    </citation>
    <scope>NUCLEOTIDE SEQUENCE [LARGE SCALE GENOMIC DNA]</scope>
</reference>
<dbReference type="AlphaFoldDB" id="R7G438"/>
<evidence type="ECO:0000256" key="4">
    <source>
        <dbReference type="ARBA" id="ARBA00023004"/>
    </source>
</evidence>
<evidence type="ECO:0000259" key="6">
    <source>
        <dbReference type="PROSITE" id="PS51085"/>
    </source>
</evidence>
<evidence type="ECO:0000313" key="8">
    <source>
        <dbReference type="Proteomes" id="UP000018093"/>
    </source>
</evidence>
<dbReference type="Gene3D" id="1.10.150.120">
    <property type="entry name" value="[2Fe-2S]-binding domain"/>
    <property type="match status" value="1"/>
</dbReference>
<dbReference type="SUPFAM" id="SSF47741">
    <property type="entry name" value="CO dehydrogenase ISP C-domain like"/>
    <property type="match status" value="1"/>
</dbReference>
<dbReference type="PANTHER" id="PTHR44379">
    <property type="entry name" value="OXIDOREDUCTASE WITH IRON-SULFUR SUBUNIT"/>
    <property type="match status" value="1"/>
</dbReference>
<dbReference type="InterPro" id="IPR002888">
    <property type="entry name" value="2Fe-2S-bd"/>
</dbReference>
<dbReference type="GO" id="GO:0051537">
    <property type="term" value="F:2 iron, 2 sulfur cluster binding"/>
    <property type="evidence" value="ECO:0007669"/>
    <property type="project" value="UniProtKB-KW"/>
</dbReference>
<keyword evidence="2" id="KW-0479">Metal-binding</keyword>
<dbReference type="PANTHER" id="PTHR44379:SF5">
    <property type="entry name" value="OXIDOREDUCTASE WITH IRON-SULFUR SUBUNIT"/>
    <property type="match status" value="1"/>
</dbReference>
<evidence type="ECO:0000256" key="2">
    <source>
        <dbReference type="ARBA" id="ARBA00022723"/>
    </source>
</evidence>
<evidence type="ECO:0000256" key="5">
    <source>
        <dbReference type="ARBA" id="ARBA00023014"/>
    </source>
</evidence>
<evidence type="ECO:0000256" key="3">
    <source>
        <dbReference type="ARBA" id="ARBA00023002"/>
    </source>
</evidence>
<comment type="caution">
    <text evidence="7">The sequence shown here is derived from an EMBL/GenBank/DDBJ whole genome shotgun (WGS) entry which is preliminary data.</text>
</comment>
<dbReference type="InterPro" id="IPR036010">
    <property type="entry name" value="2Fe-2S_ferredoxin-like_sf"/>
</dbReference>
<feature type="domain" description="2Fe-2S ferredoxin-type" evidence="6">
    <location>
        <begin position="13"/>
        <end position="88"/>
    </location>
</feature>
<dbReference type="InterPro" id="IPR051452">
    <property type="entry name" value="Diverse_Oxidoreductases"/>
</dbReference>
<dbReference type="EMBL" id="CBIN010000034">
    <property type="protein sequence ID" value="CDE21925.1"/>
    <property type="molecule type" value="Genomic_DNA"/>
</dbReference>
<dbReference type="PROSITE" id="PS51085">
    <property type="entry name" value="2FE2S_FER_2"/>
    <property type="match status" value="1"/>
</dbReference>
<dbReference type="Proteomes" id="UP000018093">
    <property type="component" value="Unassembled WGS sequence"/>
</dbReference>
<dbReference type="InterPro" id="IPR012675">
    <property type="entry name" value="Beta-grasp_dom_sf"/>
</dbReference>
<name>R7G438_9FIRM</name>